<feature type="compositionally biased region" description="Pro residues" evidence="8">
    <location>
        <begin position="122"/>
        <end position="135"/>
    </location>
</feature>
<dbReference type="GO" id="GO:0000981">
    <property type="term" value="F:DNA-binding transcription factor activity, RNA polymerase II-specific"/>
    <property type="evidence" value="ECO:0007669"/>
    <property type="project" value="InterPro"/>
</dbReference>
<dbReference type="AlphaFoldDB" id="W3XCN3"/>
<evidence type="ECO:0000259" key="9">
    <source>
        <dbReference type="PROSITE" id="PS50157"/>
    </source>
</evidence>
<evidence type="ECO:0000256" key="4">
    <source>
        <dbReference type="ARBA" id="ARBA00022771"/>
    </source>
</evidence>
<dbReference type="Gene3D" id="3.30.160.60">
    <property type="entry name" value="Classic Zinc Finger"/>
    <property type="match status" value="2"/>
</dbReference>
<dbReference type="PROSITE" id="PS50157">
    <property type="entry name" value="ZINC_FINGER_C2H2_2"/>
    <property type="match status" value="1"/>
</dbReference>
<proteinExistence type="predicted"/>
<feature type="compositionally biased region" description="Low complexity" evidence="8">
    <location>
        <begin position="185"/>
        <end position="200"/>
    </location>
</feature>
<keyword evidence="3" id="KW-0677">Repeat</keyword>
<dbReference type="Proteomes" id="UP000030651">
    <property type="component" value="Unassembled WGS sequence"/>
</dbReference>
<keyword evidence="5" id="KW-0862">Zinc</keyword>
<name>W3XCN3_PESFW</name>
<evidence type="ECO:0000256" key="6">
    <source>
        <dbReference type="ARBA" id="ARBA00023242"/>
    </source>
</evidence>
<gene>
    <name evidence="10" type="ORF">PFICI_05630</name>
</gene>
<evidence type="ECO:0000256" key="2">
    <source>
        <dbReference type="ARBA" id="ARBA00022723"/>
    </source>
</evidence>
<feature type="compositionally biased region" description="Pro residues" evidence="8">
    <location>
        <begin position="67"/>
        <end position="83"/>
    </location>
</feature>
<dbReference type="GeneID" id="19270643"/>
<dbReference type="Pfam" id="PF04082">
    <property type="entry name" value="Fungal_trans"/>
    <property type="match status" value="1"/>
</dbReference>
<evidence type="ECO:0000256" key="3">
    <source>
        <dbReference type="ARBA" id="ARBA00022737"/>
    </source>
</evidence>
<protein>
    <recommendedName>
        <fullName evidence="9">C2H2-type domain-containing protein</fullName>
    </recommendedName>
</protein>
<dbReference type="GO" id="GO:0000785">
    <property type="term" value="C:chromatin"/>
    <property type="evidence" value="ECO:0007669"/>
    <property type="project" value="TreeGrafter"/>
</dbReference>
<feature type="domain" description="C2H2-type" evidence="9">
    <location>
        <begin position="214"/>
        <end position="241"/>
    </location>
</feature>
<feature type="region of interest" description="Disordered" evidence="8">
    <location>
        <begin position="1"/>
        <end position="153"/>
    </location>
</feature>
<dbReference type="SUPFAM" id="SSF57667">
    <property type="entry name" value="beta-beta-alpha zinc fingers"/>
    <property type="match status" value="1"/>
</dbReference>
<feature type="compositionally biased region" description="Basic and acidic residues" evidence="8">
    <location>
        <begin position="345"/>
        <end position="354"/>
    </location>
</feature>
<keyword evidence="4 7" id="KW-0863">Zinc-finger</keyword>
<evidence type="ECO:0000313" key="11">
    <source>
        <dbReference type="Proteomes" id="UP000030651"/>
    </source>
</evidence>
<feature type="compositionally biased region" description="Polar residues" evidence="8">
    <location>
        <begin position="1"/>
        <end position="16"/>
    </location>
</feature>
<dbReference type="InterPro" id="IPR007219">
    <property type="entry name" value="XnlR_reg_dom"/>
</dbReference>
<dbReference type="PANTHER" id="PTHR40626">
    <property type="entry name" value="MIP31509P"/>
    <property type="match status" value="1"/>
</dbReference>
<feature type="compositionally biased region" description="Polar residues" evidence="8">
    <location>
        <begin position="103"/>
        <end position="116"/>
    </location>
</feature>
<evidence type="ECO:0000256" key="7">
    <source>
        <dbReference type="PROSITE-ProRule" id="PRU00042"/>
    </source>
</evidence>
<dbReference type="InterPro" id="IPR013087">
    <property type="entry name" value="Znf_C2H2_type"/>
</dbReference>
<dbReference type="GO" id="GO:0006351">
    <property type="term" value="P:DNA-templated transcription"/>
    <property type="evidence" value="ECO:0007669"/>
    <property type="project" value="InterPro"/>
</dbReference>
<dbReference type="CDD" id="cd12148">
    <property type="entry name" value="fungal_TF_MHR"/>
    <property type="match status" value="1"/>
</dbReference>
<feature type="region of interest" description="Disordered" evidence="8">
    <location>
        <begin position="171"/>
        <end position="209"/>
    </location>
</feature>
<dbReference type="KEGG" id="pfy:PFICI_05630"/>
<evidence type="ECO:0000256" key="5">
    <source>
        <dbReference type="ARBA" id="ARBA00022833"/>
    </source>
</evidence>
<dbReference type="InterPro" id="IPR036236">
    <property type="entry name" value="Znf_C2H2_sf"/>
</dbReference>
<feature type="compositionally biased region" description="Polar residues" evidence="8">
    <location>
        <begin position="49"/>
        <end position="58"/>
    </location>
</feature>
<dbReference type="EMBL" id="KI912111">
    <property type="protein sequence ID" value="ETS83754.1"/>
    <property type="molecule type" value="Genomic_DNA"/>
</dbReference>
<evidence type="ECO:0000313" key="10">
    <source>
        <dbReference type="EMBL" id="ETS83754.1"/>
    </source>
</evidence>
<keyword evidence="11" id="KW-1185">Reference proteome</keyword>
<dbReference type="GO" id="GO:0005634">
    <property type="term" value="C:nucleus"/>
    <property type="evidence" value="ECO:0007669"/>
    <property type="project" value="UniProtKB-SubCell"/>
</dbReference>
<feature type="region of interest" description="Disordered" evidence="8">
    <location>
        <begin position="331"/>
        <end position="366"/>
    </location>
</feature>
<organism evidence="10 11">
    <name type="scientific">Pestalotiopsis fici (strain W106-1 / CGMCC3.15140)</name>
    <dbReference type="NCBI Taxonomy" id="1229662"/>
    <lineage>
        <taxon>Eukaryota</taxon>
        <taxon>Fungi</taxon>
        <taxon>Dikarya</taxon>
        <taxon>Ascomycota</taxon>
        <taxon>Pezizomycotina</taxon>
        <taxon>Sordariomycetes</taxon>
        <taxon>Xylariomycetidae</taxon>
        <taxon>Amphisphaeriales</taxon>
        <taxon>Sporocadaceae</taxon>
        <taxon>Pestalotiopsis</taxon>
    </lineage>
</organism>
<reference evidence="11" key="1">
    <citation type="journal article" date="2015" name="BMC Genomics">
        <title>Genomic and transcriptomic analysis of the endophytic fungus Pestalotiopsis fici reveals its lifestyle and high potential for synthesis of natural products.</title>
        <authorList>
            <person name="Wang X."/>
            <person name="Zhang X."/>
            <person name="Liu L."/>
            <person name="Xiang M."/>
            <person name="Wang W."/>
            <person name="Sun X."/>
            <person name="Che Y."/>
            <person name="Guo L."/>
            <person name="Liu G."/>
            <person name="Guo L."/>
            <person name="Wang C."/>
            <person name="Yin W.B."/>
            <person name="Stadler M."/>
            <person name="Zhang X."/>
            <person name="Liu X."/>
        </authorList>
    </citation>
    <scope>NUCLEOTIDE SEQUENCE [LARGE SCALE GENOMIC DNA]</scope>
    <source>
        <strain evidence="11">W106-1 / CGMCC3.15140</strain>
    </source>
</reference>
<dbReference type="eggNOG" id="KOG1721">
    <property type="taxonomic scope" value="Eukaryota"/>
</dbReference>
<dbReference type="RefSeq" id="XP_007832402.1">
    <property type="nucleotide sequence ID" value="XM_007834211.1"/>
</dbReference>
<evidence type="ECO:0000256" key="1">
    <source>
        <dbReference type="ARBA" id="ARBA00004123"/>
    </source>
</evidence>
<dbReference type="GO" id="GO:0000978">
    <property type="term" value="F:RNA polymerase II cis-regulatory region sequence-specific DNA binding"/>
    <property type="evidence" value="ECO:0007669"/>
    <property type="project" value="InterPro"/>
</dbReference>
<feature type="compositionally biased region" description="Gly residues" evidence="8">
    <location>
        <begin position="356"/>
        <end position="366"/>
    </location>
</feature>
<dbReference type="InParanoid" id="W3XCN3"/>
<accession>W3XCN3</accession>
<feature type="compositionally biased region" description="Low complexity" evidence="8">
    <location>
        <begin position="331"/>
        <end position="344"/>
    </location>
</feature>
<dbReference type="HOGENOM" id="CLU_014245_1_0_1"/>
<dbReference type="SMART" id="SM00355">
    <property type="entry name" value="ZnF_C2H2"/>
    <property type="match status" value="2"/>
</dbReference>
<dbReference type="OMA" id="FYWLAKY"/>
<dbReference type="PANTHER" id="PTHR40626:SF12">
    <property type="entry name" value="RFEC"/>
    <property type="match status" value="1"/>
</dbReference>
<dbReference type="InterPro" id="IPR051059">
    <property type="entry name" value="VerF-like"/>
</dbReference>
<dbReference type="PROSITE" id="PS00028">
    <property type="entry name" value="ZINC_FINGER_C2H2_1"/>
    <property type="match status" value="1"/>
</dbReference>
<evidence type="ECO:0000256" key="8">
    <source>
        <dbReference type="SAM" id="MobiDB-lite"/>
    </source>
</evidence>
<comment type="subcellular location">
    <subcellularLocation>
        <location evidence="1">Nucleus</location>
    </subcellularLocation>
</comment>
<dbReference type="GO" id="GO:0008270">
    <property type="term" value="F:zinc ion binding"/>
    <property type="evidence" value="ECO:0007669"/>
    <property type="project" value="UniProtKB-KW"/>
</dbReference>
<sequence length="977" mass="107263">MDGSQYHSNVIGTSAPSYHPSPAAISPHQLQNGHLPPHTLPPLQPHNPAMQSVYNSHPHTPRTPGTSNPPTPTNMSNYPPPPQNNQRGGYQQMMPNPYPHQGYATSASMMPQSSVAASHPQPIAPAPASRPPVLRPMPAGGVMPQSGLSSPYGQSPLMPHQPSILQETEQPTHVVGSQGRRGILPSAPGRPAAPTGPGSAKSTVIPQKDADGKFPCPHCTKTYLHAKHLKRHLLRHTGDRPYMCVLCRDTFSRSDILKRHFQKCSIRRGNPTGASHLSHPSAHVKKHQAAQAKAAAEGELNQMNGINNMQGDGVVHPFGMVPMADGLTNMSNEQSQLSRSSSISRMDDNRDRRSMTGGGSVYGGGDVQNSMASNINPQLANYSMPQGQNGMQMFAGSNSNQQNLDWSMFQAGAQDTYANSFQPPNLGQTQVGTKTEHHNSDAERAAAVTDANDRSLFFSNWDTSSTIHDPYQHISTQIHGFFHPPGTVVTSQTAGITNFYSPANIKDFLEQYSHYHCHFSFLHIPTFRILEAYTGLLASMCCIGACYSAHVSPNQVREVMNFLKIALERDSNLFSGNANGDNKATDVASDNEHRALEKLQALVLLSQLLVWNGTPFQRESARRLFPQVADLSRRFGLLQVSSPPGLYSVLHQPNLALQNISPGNFDWSLWIRQEGRIRLMHMLYLSDVAYGLYFNLDAQFDSSEMQIPLPADDAAWEASNPTECAEALHLYGSEVAKARNPDGSQRSKQPELSLAMRALLHESYQIHPGSTNLYGKFILIHALLAQIRRAQLEGAVANMSRSATPLLQNDWIFKSDGAGGVVSAQNSGRATPVSGQSCQLAPPVLKTFAIALDKFKSNWDMDMAIQFPPSVPNSRRYGFSRDGIHFYYLARWLLQHTEAQDLRLPADHRFARVIQLLKNVKTWVLEDGAKRGEELGSVGEIDNEFGVADLTLNMADLFKPLPQVVKSPHMPSIRTEI</sequence>
<keyword evidence="2" id="KW-0479">Metal-binding</keyword>
<keyword evidence="6" id="KW-0539">Nucleus</keyword>
<dbReference type="OrthoDB" id="9439903at2759"/>